<protein>
    <submittedName>
        <fullName evidence="1">DUF3363 domain-containing protein</fullName>
    </submittedName>
</protein>
<dbReference type="NCBIfam" id="NF041267">
    <property type="entry name" value="relax_RlxS"/>
    <property type="match status" value="1"/>
</dbReference>
<accession>A0A9X1DEA2</accession>
<proteinExistence type="predicted"/>
<reference evidence="1" key="1">
    <citation type="submission" date="2021-05" db="EMBL/GenBank/DDBJ databases">
        <title>Genome of Sphingobium sp. strain.</title>
        <authorList>
            <person name="Fan R."/>
        </authorList>
    </citation>
    <scope>NUCLEOTIDE SEQUENCE</scope>
    <source>
        <strain evidence="1">H33</strain>
    </source>
</reference>
<sequence>MAKIRHLRPEIARLGYAAMPDDDFTPKLGRKRPKDGKKVVKYGGRILAAARLAGTKTGVRARRFDGSRIGRGASMGRLLSSRERLAGFRSRRAVVKASLIRLQGKAGQVARAHMRYIQRDGVTREGLPGELYGPRTDRADGDDFLKRTDGDRHQFRFIVSAEDGAEYPDLKPYVRRLMTQVEQDLGTKLDWVAVDHFNTERPHTHIVLRGVDDRGDNLIIAREYISHGLRERASELVTLDLGPRTDQEIEARLRHDVDQERLTAIDRRLLRRMDADRVVSPADNDPFQQSVAAGRLRKLKAMDLAEDIGSGRYRLASGLEDTLRRMGERGDIIRLMQRELTARRLDRAGVEQVISSGERAPIVGRLIQRGFSDEHGDRHYVLVDGVDGRVHYVDIGRGDATPTVPEGAMIRIDPSKAETNRADRTIDAVARANDGRYSVDLHLRHDPSASEAFATRHVRRLEAMRRAGAGPDRLADGNWTIPDDHLARAEAYAARQQRDRPVTLSIVSRSPVAELAVRQASTWLDRELAEGGHGAIRDAGFGREVRTALAARRQWLIEQQLADGERSAFRYRDGAINSLRQRELREAGQRLGSDLGKRFEPARTGERIEGVIARKVDLESGSFAVVERSRDFTLVPWRDVLDRNIGKAASGILRADGISWQFARGRSGPQIS</sequence>
<dbReference type="Pfam" id="PF11843">
    <property type="entry name" value="DUF3363"/>
    <property type="match status" value="1"/>
</dbReference>
<dbReference type="EMBL" id="JAHGAW010000012">
    <property type="protein sequence ID" value="MBT2188620.1"/>
    <property type="molecule type" value="Genomic_DNA"/>
</dbReference>
<gene>
    <name evidence="1" type="ORF">KK488_16830</name>
</gene>
<organism evidence="1 2">
    <name type="scientific">Sphingobium nicotianae</name>
    <dbReference type="NCBI Taxonomy" id="2782607"/>
    <lineage>
        <taxon>Bacteria</taxon>
        <taxon>Pseudomonadati</taxon>
        <taxon>Pseudomonadota</taxon>
        <taxon>Alphaproteobacteria</taxon>
        <taxon>Sphingomonadales</taxon>
        <taxon>Sphingomonadaceae</taxon>
        <taxon>Sphingobium</taxon>
    </lineage>
</organism>
<name>A0A9X1DEA2_9SPHN</name>
<dbReference type="InterPro" id="IPR021795">
    <property type="entry name" value="DUF3363"/>
</dbReference>
<evidence type="ECO:0000313" key="2">
    <source>
        <dbReference type="Proteomes" id="UP001138757"/>
    </source>
</evidence>
<dbReference type="Proteomes" id="UP001138757">
    <property type="component" value="Unassembled WGS sequence"/>
</dbReference>
<comment type="caution">
    <text evidence="1">The sequence shown here is derived from an EMBL/GenBank/DDBJ whole genome shotgun (WGS) entry which is preliminary data.</text>
</comment>
<keyword evidence="2" id="KW-1185">Reference proteome</keyword>
<evidence type="ECO:0000313" key="1">
    <source>
        <dbReference type="EMBL" id="MBT2188620.1"/>
    </source>
</evidence>
<dbReference type="RefSeq" id="WP_214624880.1">
    <property type="nucleotide sequence ID" value="NZ_JAHGAW010000012.1"/>
</dbReference>
<dbReference type="AlphaFoldDB" id="A0A9X1DEA2"/>